<name>A0ABD0K9M1_9CAEN</name>
<proteinExistence type="predicted"/>
<keyword evidence="2" id="KW-1185">Reference proteome</keyword>
<organism evidence="1 2">
    <name type="scientific">Batillaria attramentaria</name>
    <dbReference type="NCBI Taxonomy" id="370345"/>
    <lineage>
        <taxon>Eukaryota</taxon>
        <taxon>Metazoa</taxon>
        <taxon>Spiralia</taxon>
        <taxon>Lophotrochozoa</taxon>
        <taxon>Mollusca</taxon>
        <taxon>Gastropoda</taxon>
        <taxon>Caenogastropoda</taxon>
        <taxon>Sorbeoconcha</taxon>
        <taxon>Cerithioidea</taxon>
        <taxon>Batillariidae</taxon>
        <taxon>Batillaria</taxon>
    </lineage>
</organism>
<sequence length="119" mass="13807">AHFYFPTLHDTTNQKVQENTTLSIEFGLDTSGCETHETDKRIIISKWHESSRTYGECCVLVLQDAKCKYTSSRDHLCGCLNGTDDYHFTKKVDRNDSTHWKWQTFDGTAKEHEIFLNVT</sequence>
<feature type="non-terminal residue" evidence="1">
    <location>
        <position position="119"/>
    </location>
</feature>
<evidence type="ECO:0000313" key="1">
    <source>
        <dbReference type="EMBL" id="KAK7483809.1"/>
    </source>
</evidence>
<protein>
    <submittedName>
        <fullName evidence="1">Uncharacterized protein</fullName>
    </submittedName>
</protein>
<evidence type="ECO:0000313" key="2">
    <source>
        <dbReference type="Proteomes" id="UP001519460"/>
    </source>
</evidence>
<accession>A0ABD0K9M1</accession>
<dbReference type="Proteomes" id="UP001519460">
    <property type="component" value="Unassembled WGS sequence"/>
</dbReference>
<gene>
    <name evidence="1" type="ORF">BaRGS_00024917</name>
</gene>
<comment type="caution">
    <text evidence="1">The sequence shown here is derived from an EMBL/GenBank/DDBJ whole genome shotgun (WGS) entry which is preliminary data.</text>
</comment>
<reference evidence="1 2" key="1">
    <citation type="journal article" date="2023" name="Sci. Data">
        <title>Genome assembly of the Korean intertidal mud-creeper Batillaria attramentaria.</title>
        <authorList>
            <person name="Patra A.K."/>
            <person name="Ho P.T."/>
            <person name="Jun S."/>
            <person name="Lee S.J."/>
            <person name="Kim Y."/>
            <person name="Won Y.J."/>
        </authorList>
    </citation>
    <scope>NUCLEOTIDE SEQUENCE [LARGE SCALE GENOMIC DNA]</scope>
    <source>
        <strain evidence="1">Wonlab-2016</strain>
    </source>
</reference>
<dbReference type="AlphaFoldDB" id="A0ABD0K9M1"/>
<feature type="non-terminal residue" evidence="1">
    <location>
        <position position="1"/>
    </location>
</feature>
<dbReference type="EMBL" id="JACVVK020000220">
    <property type="protein sequence ID" value="KAK7483809.1"/>
    <property type="molecule type" value="Genomic_DNA"/>
</dbReference>